<sequence>MAFQEAAQSFVELLRKLCDSSLHISCVANTLYAHMKEPRRPSLNNATKACEEKIAAKKNNKPEKTNTEKQKVLTSGKDSSTKKSAIQSNKDSSVKKLVIPPTNVTPKDSGKIQTVIPAKVNSSDQQS</sequence>
<dbReference type="EMBL" id="CM045881">
    <property type="protein sequence ID" value="KAI7936996.1"/>
    <property type="molecule type" value="Genomic_DNA"/>
</dbReference>
<feature type="non-terminal residue" evidence="1">
    <location>
        <position position="127"/>
    </location>
</feature>
<protein>
    <submittedName>
        <fullName evidence="1">Uncharacterized protein</fullName>
    </submittedName>
</protein>
<reference evidence="2" key="2">
    <citation type="journal article" date="2018" name="Mol. Plant Microbe Interact.">
        <title>Genome sequence resources for the wheat stripe rust pathogen (Puccinia striiformis f. sp. tritici) and the barley stripe rust pathogen (Puccinia striiformis f. sp. hordei).</title>
        <authorList>
            <person name="Xia C."/>
            <person name="Wang M."/>
            <person name="Yin C."/>
            <person name="Cornejo O.E."/>
            <person name="Hulbert S.H."/>
            <person name="Chen X."/>
        </authorList>
    </citation>
    <scope>NUCLEOTIDE SEQUENCE [LARGE SCALE GENOMIC DNA]</scope>
    <source>
        <strain evidence="2">93-210</strain>
    </source>
</reference>
<comment type="caution">
    <text evidence="1">The sequence shown here is derived from an EMBL/GenBank/DDBJ whole genome shotgun (WGS) entry which is preliminary data.</text>
</comment>
<dbReference type="Proteomes" id="UP001060170">
    <property type="component" value="Chromosome 17"/>
</dbReference>
<keyword evidence="2" id="KW-1185">Reference proteome</keyword>
<proteinExistence type="predicted"/>
<accession>A0ACC0DRZ3</accession>
<reference evidence="1 2" key="3">
    <citation type="journal article" date="2022" name="Microbiol. Spectr.">
        <title>Folding features and dynamics of 3D genome architecture in plant fungal pathogens.</title>
        <authorList>
            <person name="Xia C."/>
        </authorList>
    </citation>
    <scope>NUCLEOTIDE SEQUENCE [LARGE SCALE GENOMIC DNA]</scope>
    <source>
        <strain evidence="1 2">93-210</strain>
    </source>
</reference>
<evidence type="ECO:0000313" key="1">
    <source>
        <dbReference type="EMBL" id="KAI7936996.1"/>
    </source>
</evidence>
<name>A0ACC0DRZ3_9BASI</name>
<gene>
    <name evidence="1" type="ORF">MJO28_015895</name>
</gene>
<organism evidence="1 2">
    <name type="scientific">Puccinia striiformis f. sp. tritici</name>
    <dbReference type="NCBI Taxonomy" id="168172"/>
    <lineage>
        <taxon>Eukaryota</taxon>
        <taxon>Fungi</taxon>
        <taxon>Dikarya</taxon>
        <taxon>Basidiomycota</taxon>
        <taxon>Pucciniomycotina</taxon>
        <taxon>Pucciniomycetes</taxon>
        <taxon>Pucciniales</taxon>
        <taxon>Pucciniaceae</taxon>
        <taxon>Puccinia</taxon>
    </lineage>
</organism>
<reference evidence="2" key="1">
    <citation type="journal article" date="2018" name="BMC Genomics">
        <title>Genomic insights into host adaptation between the wheat stripe rust pathogen (Puccinia striiformis f. sp. tritici) and the barley stripe rust pathogen (Puccinia striiformis f. sp. hordei).</title>
        <authorList>
            <person name="Xia C."/>
            <person name="Wang M."/>
            <person name="Yin C."/>
            <person name="Cornejo O.E."/>
            <person name="Hulbert S.H."/>
            <person name="Chen X."/>
        </authorList>
    </citation>
    <scope>NUCLEOTIDE SEQUENCE [LARGE SCALE GENOMIC DNA]</scope>
    <source>
        <strain evidence="2">93-210</strain>
    </source>
</reference>
<evidence type="ECO:0000313" key="2">
    <source>
        <dbReference type="Proteomes" id="UP001060170"/>
    </source>
</evidence>